<dbReference type="Pfam" id="PF00450">
    <property type="entry name" value="Peptidase_S10"/>
    <property type="match status" value="1"/>
</dbReference>
<feature type="signal peptide" evidence="1">
    <location>
        <begin position="1"/>
        <end position="20"/>
    </location>
</feature>
<evidence type="ECO:0000313" key="3">
    <source>
        <dbReference type="EMBL" id="SDF91918.1"/>
    </source>
</evidence>
<keyword evidence="3" id="KW-0121">Carboxypeptidase</keyword>
<keyword evidence="1" id="KW-0732">Signal</keyword>
<dbReference type="SUPFAM" id="SSF53474">
    <property type="entry name" value="alpha/beta-Hydrolases"/>
    <property type="match status" value="1"/>
</dbReference>
<dbReference type="Gene3D" id="3.40.50.1820">
    <property type="entry name" value="alpha/beta hydrolase"/>
    <property type="match status" value="1"/>
</dbReference>
<dbReference type="InterPro" id="IPR029058">
    <property type="entry name" value="AB_hydrolase_fold"/>
</dbReference>
<sequence length="486" mass="51608">MRRILLAGAALAFLSGAVEGAAEEPVPPPVTTHHVVTVAGRPIRYAATFTEKVLHDAAGRPQATISATSYVRTDVPRQTSRPVIFAFNGGPGASSSPLQFEGFGPRLRLKAADGRQSIADNPDSLIGGADLVFIDPVGTGLSRVLPGGSGKPYWSVPGDAKAVLGMMRAWLRTHRRERSPVIVAGESYGGARAARICADAGDLNLVGLILISPSFDSSPEKATAAQRDAAAVALLPTMAVAAAQNGRGESGRPQAEVFEEARRFAIGEYSAALAAGDRLSSARRRVVADRVASFLGMSPETVLAAGLRVDPEDFRKELRAADHLVVGLLDTRVTAPVPRNQPGRPSQANDPALGLGASNVILSDGITRYMHGELAVPGRRPYVSLTLDVNFQWDWSASVADPASRDLAGNIARTMRAKPRLKTMLIGGFYDMAVPVLGPRRQLEQAGAPMQRVHSAMLWTGHSVFDSAAERKTMSRLFAPLLNRPD</sequence>
<evidence type="ECO:0000256" key="1">
    <source>
        <dbReference type="SAM" id="SignalP"/>
    </source>
</evidence>
<evidence type="ECO:0000313" key="5">
    <source>
        <dbReference type="Proteomes" id="UP000436801"/>
    </source>
</evidence>
<dbReference type="OrthoDB" id="9770107at2"/>
<evidence type="ECO:0000313" key="2">
    <source>
        <dbReference type="EMBL" id="MWC45665.1"/>
    </source>
</evidence>
<keyword evidence="3" id="KW-0645">Protease</keyword>
<organism evidence="3 4">
    <name type="scientific">Sphingomonas carotinifaciens</name>
    <dbReference type="NCBI Taxonomy" id="1166323"/>
    <lineage>
        <taxon>Bacteria</taxon>
        <taxon>Pseudomonadati</taxon>
        <taxon>Pseudomonadota</taxon>
        <taxon>Alphaproteobacteria</taxon>
        <taxon>Sphingomonadales</taxon>
        <taxon>Sphingomonadaceae</taxon>
        <taxon>Sphingomonas</taxon>
    </lineage>
</organism>
<keyword evidence="4" id="KW-1185">Reference proteome</keyword>
<gene>
    <name evidence="2" type="ORF">GQR91_18785</name>
    <name evidence="3" type="ORF">SAMN05216557_107154</name>
</gene>
<dbReference type="RefSeq" id="WP_160146837.1">
    <property type="nucleotide sequence ID" value="NZ_FNBI01000007.1"/>
</dbReference>
<dbReference type="AlphaFoldDB" id="A0A1G7Q0C8"/>
<dbReference type="Proteomes" id="UP000323502">
    <property type="component" value="Unassembled WGS sequence"/>
</dbReference>
<feature type="chain" id="PRO_5036019215" evidence="1">
    <location>
        <begin position="21"/>
        <end position="486"/>
    </location>
</feature>
<proteinExistence type="predicted"/>
<dbReference type="EMBL" id="FNBI01000007">
    <property type="protein sequence ID" value="SDF91918.1"/>
    <property type="molecule type" value="Genomic_DNA"/>
</dbReference>
<reference evidence="3 4" key="1">
    <citation type="submission" date="2016-10" db="EMBL/GenBank/DDBJ databases">
        <authorList>
            <person name="Varghese N."/>
            <person name="Submissions S."/>
        </authorList>
    </citation>
    <scope>NUCLEOTIDE SEQUENCE [LARGE SCALE GENOMIC DNA]</scope>
    <source>
        <strain evidence="3 4">S7-754</strain>
    </source>
</reference>
<evidence type="ECO:0000313" key="4">
    <source>
        <dbReference type="Proteomes" id="UP000323502"/>
    </source>
</evidence>
<dbReference type="Proteomes" id="UP000436801">
    <property type="component" value="Unassembled WGS sequence"/>
</dbReference>
<accession>A0A1G7Q0C8</accession>
<dbReference type="InterPro" id="IPR001563">
    <property type="entry name" value="Peptidase_S10"/>
</dbReference>
<name>A0A1G7Q0C8_9SPHN</name>
<dbReference type="GO" id="GO:0006508">
    <property type="term" value="P:proteolysis"/>
    <property type="evidence" value="ECO:0007669"/>
    <property type="project" value="InterPro"/>
</dbReference>
<dbReference type="EMBL" id="WSUT01000007">
    <property type="protein sequence ID" value="MWC45665.1"/>
    <property type="molecule type" value="Genomic_DNA"/>
</dbReference>
<dbReference type="GO" id="GO:0004185">
    <property type="term" value="F:serine-type carboxypeptidase activity"/>
    <property type="evidence" value="ECO:0007669"/>
    <property type="project" value="InterPro"/>
</dbReference>
<reference evidence="2 5" key="2">
    <citation type="submission" date="2019-12" db="EMBL/GenBank/DDBJ databases">
        <authorList>
            <person name="Zheng J."/>
        </authorList>
    </citation>
    <scope>NUCLEOTIDE SEQUENCE [LARGE SCALE GENOMIC DNA]</scope>
    <source>
        <strain evidence="2 5">DSM 27347</strain>
    </source>
</reference>
<keyword evidence="3" id="KW-0378">Hydrolase</keyword>
<protein>
    <submittedName>
        <fullName evidence="3">Carboxypeptidase C (Cathepsin A)</fullName>
    </submittedName>
</protein>